<dbReference type="Gene3D" id="3.30.1540.10">
    <property type="entry name" value="formyl-coa transferase, domain 3"/>
    <property type="match status" value="1"/>
</dbReference>
<organism evidence="1 2">
    <name type="scientific">Paraburkholderia terrae</name>
    <dbReference type="NCBI Taxonomy" id="311230"/>
    <lineage>
        <taxon>Bacteria</taxon>
        <taxon>Pseudomonadati</taxon>
        <taxon>Pseudomonadota</taxon>
        <taxon>Betaproteobacteria</taxon>
        <taxon>Burkholderiales</taxon>
        <taxon>Burkholderiaceae</taxon>
        <taxon>Paraburkholderia</taxon>
    </lineage>
</organism>
<dbReference type="OrthoDB" id="5294844at2"/>
<dbReference type="InterPro" id="IPR044855">
    <property type="entry name" value="CoA-Trfase_III_dom3_sf"/>
</dbReference>
<accession>A0A2I8EGA9</accession>
<evidence type="ECO:0000313" key="1">
    <source>
        <dbReference type="EMBL" id="AUT58635.1"/>
    </source>
</evidence>
<dbReference type="RefSeq" id="WP_042312546.1">
    <property type="nucleotide sequence ID" value="NZ_CP026111.1"/>
</dbReference>
<evidence type="ECO:0000313" key="2">
    <source>
        <dbReference type="Proteomes" id="UP000243502"/>
    </source>
</evidence>
<dbReference type="Gene3D" id="3.30.60.110">
    <property type="match status" value="1"/>
</dbReference>
<dbReference type="Proteomes" id="UP000243502">
    <property type="component" value="Chromosome 1"/>
</dbReference>
<name>A0A2I8EGA9_9BURK</name>
<proteinExistence type="predicted"/>
<protein>
    <submittedName>
        <fullName evidence="1">CoA transferase</fullName>
    </submittedName>
</protein>
<dbReference type="InterPro" id="IPR050509">
    <property type="entry name" value="CoA-transferase_III"/>
</dbReference>
<keyword evidence="1" id="KW-0808">Transferase</keyword>
<dbReference type="InterPro" id="IPR003673">
    <property type="entry name" value="CoA-Trfase_fam_III"/>
</dbReference>
<dbReference type="AlphaFoldDB" id="A0A2I8EGA9"/>
<dbReference type="SUPFAM" id="SSF89796">
    <property type="entry name" value="CoA-transferase family III (CaiB/BaiF)"/>
    <property type="match status" value="1"/>
</dbReference>
<dbReference type="PANTHER" id="PTHR48228:SF5">
    <property type="entry name" value="ALPHA-METHYLACYL-COA RACEMASE"/>
    <property type="match status" value="1"/>
</dbReference>
<reference evidence="1 2" key="1">
    <citation type="submission" date="2018-01" db="EMBL/GenBank/DDBJ databases">
        <title>Species boundaries and ecological features among Paraburkholderia terrae DSMZ17804T, P. hospita DSMZ17164T and P. caribensis DSMZ13236T.</title>
        <authorList>
            <person name="Pratama A.A."/>
        </authorList>
    </citation>
    <scope>NUCLEOTIDE SEQUENCE [LARGE SCALE GENOMIC DNA]</scope>
    <source>
        <strain evidence="1 2">DSM 17804</strain>
    </source>
</reference>
<dbReference type="Pfam" id="PF02515">
    <property type="entry name" value="CoA_transf_3"/>
    <property type="match status" value="1"/>
</dbReference>
<gene>
    <name evidence="1" type="ORF">C2L65_02745</name>
</gene>
<dbReference type="GO" id="GO:0016740">
    <property type="term" value="F:transferase activity"/>
    <property type="evidence" value="ECO:0007669"/>
    <property type="project" value="UniProtKB-KW"/>
</dbReference>
<dbReference type="PANTHER" id="PTHR48228">
    <property type="entry name" value="SUCCINYL-COA--D-CITRAMALATE COA-TRANSFERASE"/>
    <property type="match status" value="1"/>
</dbReference>
<dbReference type="KEGG" id="pter:C2L65_02745"/>
<sequence length="389" mass="40730">MGVLNGIRVLEFEAIGPGPFGAMLLADMGADVLRIDRPAAPDDLGPKTNGKRIDITGRGRRSVTLDLKQPSSAEAALDLMARADVVIEGYRPGTMERLGLGPDEAFARNPKLVYGRMTGWGQTGPLAARAGHDLNYIALSGVLSGIGPADGAPVVPLNLVGDYGGGGMLLALGVVSALLNVQRGGSGQVVDAAMTEGAAQLGAVIWGLLASGNWREQRASNLLDGGTPWYDSYRTRDGHYMAVGAVEARFYAQFLDKLGLADAGLPKQHDRGGWPVLREAFAAAFASRTRDEWCAAFDGSDACVAPVLGFAEAPDHPQHRARGSFVEVAGVVQPAPAPRFSATPSHIDGPAPQRGQGRLRALHDWGFDDAAIERMAACGLGFEAEVSAG</sequence>
<dbReference type="Gene3D" id="3.40.50.10540">
    <property type="entry name" value="Crotonobetainyl-coa:carnitine coa-transferase, domain 1"/>
    <property type="match status" value="1"/>
</dbReference>
<dbReference type="EMBL" id="CP026111">
    <property type="protein sequence ID" value="AUT58635.1"/>
    <property type="molecule type" value="Genomic_DNA"/>
</dbReference>
<dbReference type="InterPro" id="IPR023606">
    <property type="entry name" value="CoA-Trfase_III_dom_1_sf"/>
</dbReference>